<dbReference type="GO" id="GO:0032259">
    <property type="term" value="P:methylation"/>
    <property type="evidence" value="ECO:0007669"/>
    <property type="project" value="UniProtKB-KW"/>
</dbReference>
<feature type="domain" description="SET" evidence="5">
    <location>
        <begin position="95"/>
        <end position="229"/>
    </location>
</feature>
<dbReference type="SUPFAM" id="SSF82199">
    <property type="entry name" value="SET domain"/>
    <property type="match status" value="1"/>
</dbReference>
<evidence type="ECO:0000256" key="2">
    <source>
        <dbReference type="ARBA" id="ARBA00022679"/>
    </source>
</evidence>
<name>A0A642V9U3_9ASCO</name>
<dbReference type="EMBL" id="SWFS01000097">
    <property type="protein sequence ID" value="KAA8916469.1"/>
    <property type="molecule type" value="Genomic_DNA"/>
</dbReference>
<dbReference type="Pfam" id="PF00856">
    <property type="entry name" value="SET"/>
    <property type="match status" value="1"/>
</dbReference>
<evidence type="ECO:0000259" key="5">
    <source>
        <dbReference type="PROSITE" id="PS50280"/>
    </source>
</evidence>
<dbReference type="InterPro" id="IPR001214">
    <property type="entry name" value="SET_dom"/>
</dbReference>
<gene>
    <name evidence="6" type="ORF">TRICI_001332</name>
</gene>
<dbReference type="PANTHER" id="PTHR13271:SF47">
    <property type="entry name" value="ACTIN-HISTIDINE N-METHYLTRANSFERASE"/>
    <property type="match status" value="1"/>
</dbReference>
<evidence type="ECO:0000313" key="6">
    <source>
        <dbReference type="EMBL" id="KAA8916469.1"/>
    </source>
</evidence>
<evidence type="ECO:0000313" key="7">
    <source>
        <dbReference type="Proteomes" id="UP000761534"/>
    </source>
</evidence>
<feature type="coiled-coil region" evidence="4">
    <location>
        <begin position="126"/>
        <end position="153"/>
    </location>
</feature>
<dbReference type="GO" id="GO:0016279">
    <property type="term" value="F:protein-lysine N-methyltransferase activity"/>
    <property type="evidence" value="ECO:0007669"/>
    <property type="project" value="TreeGrafter"/>
</dbReference>
<accession>A0A642V9U3</accession>
<keyword evidence="1" id="KW-0489">Methyltransferase</keyword>
<dbReference type="PANTHER" id="PTHR13271">
    <property type="entry name" value="UNCHARACTERIZED PUTATIVE METHYLTRANSFERASE"/>
    <property type="match status" value="1"/>
</dbReference>
<keyword evidence="7" id="KW-1185">Reference proteome</keyword>
<keyword evidence="3" id="KW-0949">S-adenosyl-L-methionine</keyword>
<protein>
    <recommendedName>
        <fullName evidence="5">SET domain-containing protein</fullName>
    </recommendedName>
</protein>
<dbReference type="OrthoDB" id="341421at2759"/>
<dbReference type="VEuPathDB" id="FungiDB:TRICI_001332"/>
<dbReference type="PROSITE" id="PS50280">
    <property type="entry name" value="SET"/>
    <property type="match status" value="1"/>
</dbReference>
<organism evidence="6 7">
    <name type="scientific">Trichomonascus ciferrii</name>
    <dbReference type="NCBI Taxonomy" id="44093"/>
    <lineage>
        <taxon>Eukaryota</taxon>
        <taxon>Fungi</taxon>
        <taxon>Dikarya</taxon>
        <taxon>Ascomycota</taxon>
        <taxon>Saccharomycotina</taxon>
        <taxon>Dipodascomycetes</taxon>
        <taxon>Dipodascales</taxon>
        <taxon>Trichomonascaceae</taxon>
        <taxon>Trichomonascus</taxon>
        <taxon>Trichomonascus ciferrii complex</taxon>
    </lineage>
</organism>
<comment type="caution">
    <text evidence="6">The sequence shown here is derived from an EMBL/GenBank/DDBJ whole genome shotgun (WGS) entry which is preliminary data.</text>
</comment>
<reference evidence="6" key="1">
    <citation type="journal article" date="2019" name="G3 (Bethesda)">
        <title>Genome Assemblies of Two Rare Opportunistic Yeast Pathogens: Diutina rugosa (syn. Candida rugosa) and Trichomonascus ciferrii (syn. Candida ciferrii).</title>
        <authorList>
            <person name="Mixao V."/>
            <person name="Saus E."/>
            <person name="Hansen A.P."/>
            <person name="Lass-Florl C."/>
            <person name="Gabaldon T."/>
        </authorList>
    </citation>
    <scope>NUCLEOTIDE SEQUENCE</scope>
    <source>
        <strain evidence="6">CBS 4856</strain>
    </source>
</reference>
<evidence type="ECO:0000256" key="1">
    <source>
        <dbReference type="ARBA" id="ARBA00022603"/>
    </source>
</evidence>
<keyword evidence="2" id="KW-0808">Transferase</keyword>
<dbReference type="InterPro" id="IPR050600">
    <property type="entry name" value="SETD3_SETD6_MTase"/>
</dbReference>
<keyword evidence="4" id="KW-0175">Coiled coil</keyword>
<dbReference type="Gene3D" id="3.90.1410.10">
    <property type="entry name" value="set domain protein methyltransferase, domain 1"/>
    <property type="match status" value="1"/>
</dbReference>
<dbReference type="InterPro" id="IPR046341">
    <property type="entry name" value="SET_dom_sf"/>
</dbReference>
<dbReference type="Proteomes" id="UP000761534">
    <property type="component" value="Unassembled WGS sequence"/>
</dbReference>
<sequence length="379" mass="43617">MAPGIADMEKLLTWLQQGNSVISPKVAVEDLPGMSKLPQKQILATIKRSQLLNYETIGLRGDEQDREARRRFAGTLLLSYYLYRYHNDKGNYWNSFMETLPTEEDLETMPLTWNVEKVEELPPKVQELVKKQKEKLQKEMELVKTTLNVELDERLFKWAWMCVNTRCIYMNIPGTPSHKEKVTLAPFADFINHTCDRDSSVNLKIDGRGLTLTARQEYEAGQELYLSYGAHDNARLLIEYGFTVPENPWDTVDISDYILPKLNDVQLQCLEQEGYVGANYTVNREGPSFRTIIALATSFEQIYLTISGMAEVPRRLEMLIQGEGDTDMYPSFKDELTTLLRRAKLELCDERESSSLNEASKTLLNDYKQILQQAINDTN</sequence>
<dbReference type="AlphaFoldDB" id="A0A642V9U3"/>
<proteinExistence type="predicted"/>
<evidence type="ECO:0000256" key="3">
    <source>
        <dbReference type="ARBA" id="ARBA00022691"/>
    </source>
</evidence>
<evidence type="ECO:0000256" key="4">
    <source>
        <dbReference type="SAM" id="Coils"/>
    </source>
</evidence>